<protein>
    <submittedName>
        <fullName evidence="8">PGM1 protein</fullName>
    </submittedName>
</protein>
<dbReference type="FunFam" id="3.40.120.10:FF:000005">
    <property type="entry name" value="Phosphoglucomutase 5"/>
    <property type="match status" value="1"/>
</dbReference>
<reference evidence="8 9" key="1">
    <citation type="submission" date="2019-09" db="EMBL/GenBank/DDBJ databases">
        <title>Bird 10,000 Genomes (B10K) Project - Family phase.</title>
        <authorList>
            <person name="Zhang G."/>
        </authorList>
    </citation>
    <scope>NUCLEOTIDE SEQUENCE [LARGE SCALE GENOMIC DNA]</scope>
    <source>
        <strain evidence="8">B10K-DU-013-18</strain>
        <tissue evidence="8">Muscle</tissue>
    </source>
</reference>
<gene>
    <name evidence="8" type="primary">Pgm1_0</name>
    <name evidence="8" type="ORF">PRUHIM_R11147</name>
</gene>
<dbReference type="Proteomes" id="UP000566454">
    <property type="component" value="Unassembled WGS sequence"/>
</dbReference>
<dbReference type="GO" id="GO:0005829">
    <property type="term" value="C:cytosol"/>
    <property type="evidence" value="ECO:0007669"/>
    <property type="project" value="TreeGrafter"/>
</dbReference>
<dbReference type="InterPro" id="IPR016066">
    <property type="entry name" value="A-D-PHexomutase_CS"/>
</dbReference>
<dbReference type="PROSITE" id="PS00710">
    <property type="entry name" value="PGM_PMM"/>
    <property type="match status" value="1"/>
</dbReference>
<dbReference type="InterPro" id="IPR005845">
    <property type="entry name" value="A-D-PHexomutase_a/b/a-II"/>
</dbReference>
<dbReference type="Gene3D" id="3.30.310.50">
    <property type="entry name" value="Alpha-D-phosphohexomutase, C-terminal domain"/>
    <property type="match status" value="2"/>
</dbReference>
<evidence type="ECO:0000256" key="2">
    <source>
        <dbReference type="ARBA" id="ARBA00022553"/>
    </source>
</evidence>
<evidence type="ECO:0000259" key="5">
    <source>
        <dbReference type="Pfam" id="PF02878"/>
    </source>
</evidence>
<dbReference type="PANTHER" id="PTHR22573:SF60">
    <property type="entry name" value="PHOSPHOGLUCOMUTASE-1"/>
    <property type="match status" value="1"/>
</dbReference>
<dbReference type="NCBIfam" id="NF005737">
    <property type="entry name" value="PRK07564.1-1"/>
    <property type="match status" value="1"/>
</dbReference>
<dbReference type="SUPFAM" id="SSF53738">
    <property type="entry name" value="Phosphoglucomutase, first 3 domains"/>
    <property type="match status" value="3"/>
</dbReference>
<evidence type="ECO:0000259" key="6">
    <source>
        <dbReference type="Pfam" id="PF02879"/>
    </source>
</evidence>
<evidence type="ECO:0000256" key="4">
    <source>
        <dbReference type="SAM" id="MobiDB-lite"/>
    </source>
</evidence>
<dbReference type="InterPro" id="IPR005844">
    <property type="entry name" value="A-D-PHexomutase_a/b/a-I"/>
</dbReference>
<comment type="caution">
    <text evidence="8">The sequence shown here is derived from an EMBL/GenBank/DDBJ whole genome shotgun (WGS) entry which is preliminary data.</text>
</comment>
<accession>A0A7K5QWY4</accession>
<name>A0A7K5QWY4_9PASE</name>
<dbReference type="PRINTS" id="PR00509">
    <property type="entry name" value="PGMPMM"/>
</dbReference>
<feature type="region of interest" description="Disordered" evidence="4">
    <location>
        <begin position="1"/>
        <end position="22"/>
    </location>
</feature>
<feature type="non-terminal residue" evidence="8">
    <location>
        <position position="1"/>
    </location>
</feature>
<feature type="domain" description="Alpha-D-phosphohexomutase alpha/beta/alpha" evidence="7">
    <location>
        <begin position="310"/>
        <end position="423"/>
    </location>
</feature>
<evidence type="ECO:0000259" key="7">
    <source>
        <dbReference type="Pfam" id="PF02880"/>
    </source>
</evidence>
<dbReference type="Pfam" id="PF24947">
    <property type="entry name" value="PGM1_C_vert_fung"/>
    <property type="match status" value="1"/>
</dbReference>
<keyword evidence="2" id="KW-0597">Phosphoprotein</keyword>
<comment type="similarity">
    <text evidence="1 3">Belongs to the phosphohexose mutase family.</text>
</comment>
<evidence type="ECO:0000256" key="3">
    <source>
        <dbReference type="RuleBase" id="RU004326"/>
    </source>
</evidence>
<dbReference type="InterPro" id="IPR036900">
    <property type="entry name" value="A-D-PHexomutase_C_sf"/>
</dbReference>
<dbReference type="Gene3D" id="3.40.120.10">
    <property type="entry name" value="Alpha-D-Glucose-1,6-Bisphosphate, subunit A, domain 3"/>
    <property type="match status" value="3"/>
</dbReference>
<evidence type="ECO:0000256" key="1">
    <source>
        <dbReference type="ARBA" id="ARBA00010231"/>
    </source>
</evidence>
<dbReference type="Pfam" id="PF02878">
    <property type="entry name" value="PGM_PMM_I"/>
    <property type="match status" value="1"/>
</dbReference>
<dbReference type="OrthoDB" id="2291at2759"/>
<feature type="domain" description="Alpha-D-phosphohexomutase alpha/beta/alpha" evidence="6">
    <location>
        <begin position="197"/>
        <end position="302"/>
    </location>
</feature>
<keyword evidence="3" id="KW-0460">Magnesium</keyword>
<dbReference type="InterPro" id="IPR005841">
    <property type="entry name" value="Alpha-D-phosphohexomutase_SF"/>
</dbReference>
<dbReference type="FunFam" id="3.40.120.10:FF:000007">
    <property type="entry name" value="Phosphoglucomutase 5"/>
    <property type="match status" value="1"/>
</dbReference>
<keyword evidence="3" id="KW-0479">Metal-binding</keyword>
<dbReference type="SUPFAM" id="SSF55957">
    <property type="entry name" value="Phosphoglucomutase, C-terminal domain"/>
    <property type="match status" value="1"/>
</dbReference>
<dbReference type="Pfam" id="PF02880">
    <property type="entry name" value="PGM_PMM_III"/>
    <property type="match status" value="1"/>
</dbReference>
<dbReference type="InterPro" id="IPR045244">
    <property type="entry name" value="PGM"/>
</dbReference>
<sequence>EDAPLPLVTVPTAPYSDQKPGTSGLRRKTFYFESKLNYLQNFIQSIFFSIDLRDRQGASLVVGGDGRYLNKSAVELIVQMAAANGIGRLVVGQHGILSTPAVSCIIRKIKAIGGIILTASHNPGGPGGDFGIKFNIANGGPAPEAITDKIFQISKKIEEYAICPDLQVDLGTIGKQQFDLENKFKPFTVEIVDSVEAYASMLRNIFDFSALKELLSGKNQLKIRIDAMHGVVGPYVKKILCEELGAPANSAVNCTPLEDFGGHHPDPNLTYAADLVQTMKTGEYDFGAAFDGDGDRNMILGKHGFFVNPSDSVAVIAANIFSIPYFQQTGVRGLARSMPTSGALDRVAQATKIALYETPTGWKFFGNLMDANKLSLCGEESFGTGSDHIREKDGLWAVLAWLSILAARKQSVEDIMKDHWQKYGRNFFTRWGNLEDLHENSISNCQVKELAFPLFFFSFFPLCPTPQKASTYLRHGNLGENAKLRAPLPPMSWQGLRLIFSDGSRIIFRLSGTGSAGATVRLYIDSYEKDAQKINQDPQVMLAPLISIALKLSQLHERTGRSGPTVIT</sequence>
<evidence type="ECO:0000313" key="8">
    <source>
        <dbReference type="EMBL" id="NWT71855.1"/>
    </source>
</evidence>
<dbReference type="GO" id="GO:0005975">
    <property type="term" value="P:carbohydrate metabolic process"/>
    <property type="evidence" value="ECO:0007669"/>
    <property type="project" value="InterPro"/>
</dbReference>
<dbReference type="PANTHER" id="PTHR22573">
    <property type="entry name" value="PHOSPHOHEXOMUTASE FAMILY MEMBER"/>
    <property type="match status" value="1"/>
</dbReference>
<dbReference type="CDD" id="cd03085">
    <property type="entry name" value="PGM1"/>
    <property type="match status" value="1"/>
</dbReference>
<dbReference type="GO" id="GO:0004614">
    <property type="term" value="F:phosphoglucomutase activity"/>
    <property type="evidence" value="ECO:0007669"/>
    <property type="project" value="InterPro"/>
</dbReference>
<organism evidence="8 9">
    <name type="scientific">Prunella himalayana</name>
    <dbReference type="NCBI Taxonomy" id="670356"/>
    <lineage>
        <taxon>Eukaryota</taxon>
        <taxon>Metazoa</taxon>
        <taxon>Chordata</taxon>
        <taxon>Craniata</taxon>
        <taxon>Vertebrata</taxon>
        <taxon>Euteleostomi</taxon>
        <taxon>Archelosauria</taxon>
        <taxon>Archosauria</taxon>
        <taxon>Dinosauria</taxon>
        <taxon>Saurischia</taxon>
        <taxon>Theropoda</taxon>
        <taxon>Coelurosauria</taxon>
        <taxon>Aves</taxon>
        <taxon>Neognathae</taxon>
        <taxon>Neoaves</taxon>
        <taxon>Telluraves</taxon>
        <taxon>Australaves</taxon>
        <taxon>Passeriformes</taxon>
        <taxon>Passeroidea</taxon>
        <taxon>Prunellidae</taxon>
        <taxon>Prunella</taxon>
    </lineage>
</organism>
<dbReference type="InterPro" id="IPR005846">
    <property type="entry name" value="A-D-PHexomutase_a/b/a-III"/>
</dbReference>
<dbReference type="AlphaFoldDB" id="A0A7K5QWY4"/>
<feature type="non-terminal residue" evidence="8">
    <location>
        <position position="568"/>
    </location>
</feature>
<dbReference type="EMBL" id="VYZK01000340">
    <property type="protein sequence ID" value="NWT71855.1"/>
    <property type="molecule type" value="Genomic_DNA"/>
</dbReference>
<feature type="domain" description="Alpha-D-phosphohexomutase alpha/beta/alpha" evidence="5">
    <location>
        <begin position="18"/>
        <end position="160"/>
    </location>
</feature>
<dbReference type="FunFam" id="3.40.120.10:FF:000004">
    <property type="entry name" value="Phosphoglucomutase 5"/>
    <property type="match status" value="1"/>
</dbReference>
<dbReference type="InterPro" id="IPR016055">
    <property type="entry name" value="A-D-PHexomutase_a/b/a-I/II/III"/>
</dbReference>
<dbReference type="GO" id="GO:0000287">
    <property type="term" value="F:magnesium ion binding"/>
    <property type="evidence" value="ECO:0007669"/>
    <property type="project" value="InterPro"/>
</dbReference>
<evidence type="ECO:0000313" key="9">
    <source>
        <dbReference type="Proteomes" id="UP000566454"/>
    </source>
</evidence>
<proteinExistence type="inferred from homology"/>
<keyword evidence="9" id="KW-1185">Reference proteome</keyword>
<dbReference type="Pfam" id="PF02879">
    <property type="entry name" value="PGM_PMM_II"/>
    <property type="match status" value="1"/>
</dbReference>